<feature type="signal peptide" evidence="7">
    <location>
        <begin position="1"/>
        <end position="25"/>
    </location>
</feature>
<evidence type="ECO:0000256" key="3">
    <source>
        <dbReference type="ARBA" id="ARBA00022490"/>
    </source>
</evidence>
<dbReference type="InterPro" id="IPR026444">
    <property type="entry name" value="Secre_tail"/>
</dbReference>
<protein>
    <submittedName>
        <fullName evidence="10">Choice-of-anchor D domain-containing protein</fullName>
    </submittedName>
</protein>
<evidence type="ECO:0000313" key="11">
    <source>
        <dbReference type="Proteomes" id="UP001589605"/>
    </source>
</evidence>
<dbReference type="Pfam" id="PF00932">
    <property type="entry name" value="LTD"/>
    <property type="match status" value="1"/>
</dbReference>
<evidence type="ECO:0000313" key="10">
    <source>
        <dbReference type="EMBL" id="MFB9051830.1"/>
    </source>
</evidence>
<dbReference type="InterPro" id="IPR014756">
    <property type="entry name" value="Ig_E-set"/>
</dbReference>
<dbReference type="Gene3D" id="2.60.40.10">
    <property type="entry name" value="Immunoglobulins"/>
    <property type="match status" value="3"/>
</dbReference>
<comment type="caution">
    <text evidence="10">The sequence shown here is derived from an EMBL/GenBank/DDBJ whole genome shotgun (WGS) entry which is preliminary data.</text>
</comment>
<evidence type="ECO:0000256" key="5">
    <source>
        <dbReference type="ARBA" id="ARBA00023069"/>
    </source>
</evidence>
<feature type="chain" id="PRO_5047223460" evidence="7">
    <location>
        <begin position="26"/>
        <end position="1334"/>
    </location>
</feature>
<organism evidence="10 11">
    <name type="scientific">Formosa undariae</name>
    <dbReference type="NCBI Taxonomy" id="1325436"/>
    <lineage>
        <taxon>Bacteria</taxon>
        <taxon>Pseudomonadati</taxon>
        <taxon>Bacteroidota</taxon>
        <taxon>Flavobacteriia</taxon>
        <taxon>Flavobacteriales</taxon>
        <taxon>Flavobacteriaceae</taxon>
        <taxon>Formosa</taxon>
    </lineage>
</organism>
<evidence type="ECO:0000256" key="2">
    <source>
        <dbReference type="ARBA" id="ARBA00004496"/>
    </source>
</evidence>
<feature type="domain" description="LTD" evidence="9">
    <location>
        <begin position="483"/>
        <end position="610"/>
    </location>
</feature>
<sequence length="1334" mass="147274">MKQRYTTTIVLFLSVISLGFSQCLSDNFNTSYGNWTASDTYLSSTPGNEGDGVGFNDVNDFIVTTVAITNPESIQFSLARSSVSDQRTLSIQYSTATSGPWTEAENITVGQTTETHQLFAINLNLTGDYYIQVIMTYRAGGSYYLDDISIFCGGANAPEIQLLDEFGNLQNCAFTQDFESTAINATTEKTVTIKNTGDVDLNISNITTTSNFSITGPTFPLTILPNAETLLTIAFNPIASGNSNGTLHIINSDSNENDCTILLTGQAFTPAPEIDVERNTEASIPNGSESSTGYNTVFASTIVGATTVSKLYYIHNEGQLDLLISDITSSNPTEFQIVLNPSNSTIPNQTKIPFEIQFSPLTSGIRTSIITIANNDADENPYTFEVQGTGKCSVAPLLAQPSSGPPGTIVTITDSNFGTGTTANLNGILAEINLISDIKIEVTIPENATSGTLNITNDLGCSNATNFNLIAMRAIDCDGNNSNTPTNLFISEITDHPSGSHSYIEIYNGTGTAVNIEDYSIEIHYNGTTIRTIPFEEATLNNQDVFVIAFGAGDAENSNATHGYDQVSTLVGINYNDNIRLLYNGNWIDLWGDVSGSPFTISQKGYTYRRKNNILNTPSTTWNQDDWEAFQTVDYTDIGTYNFSSGIPPQILTQPTNNSMGCSLYVQFSTVAEEGFIGQKQLQYQWFFNAPETDIWTEVIDDLNHDDTQTATLKILNTVETDGNQYYCRILEDSNLCYTATATVKVSINESIWTNTGWQDNIGPSVNSFTVLNHDYNTVTHGNMTTCGLYIPLGKSLIIDSESYAKVIDKLHVEGELIVKNKGSFVQENDSEIINSGIITVEKETAVLNAWYEYTYWSSPVSNETFDPVFNNSQRLYWYNSLNFVDIYKEENNNNAQALGQDDVDDNANDWQAIGDNTEIKRTDNLIPGVAYAATHSELNFTPGAKYTYSFSGNFNNGTILTPVERNDESHLDTNFNLIGNPYPSAIDVTAFFQANVHSINANGTLEGAIYLWSHDTPPSDTFNGNDVYNFSPSDYAIINGSGSVAAQEGTGTKPDNFIPSCQGFFIQFSDNYPTPTGHVIFNNDMRVTDKNAQFFRTSESNKLWINLTSDNGVFSQTLVSYISGAKDEYDGSFYDVDTQIAKDVPAKLYSTMPNSDKKFIIQGKALQSINADEKINLGLHLSIKVPTIYKISLDDFEGEFLTQNELFLEDTFLNTYHDLKTSSYTFTSEPGTFNNRFNLTFKSHSLNIETFDKASQFQIIQLPTNDIIFNLDSEHIQMQSIEIYNILGQKIHHLKPHTNRDVLSAISLHHGTYIASVSCSNSVQFKRKFIKKY</sequence>
<accession>A0ABV5EXH0</accession>
<evidence type="ECO:0000259" key="9">
    <source>
        <dbReference type="PROSITE" id="PS51841"/>
    </source>
</evidence>
<keyword evidence="3" id="KW-0963">Cytoplasm</keyword>
<name>A0ABV5EXH0_9FLAO</name>
<keyword evidence="4 7" id="KW-0732">Signal</keyword>
<keyword evidence="11" id="KW-1185">Reference proteome</keyword>
<keyword evidence="5" id="KW-0969">Cilium</keyword>
<dbReference type="InterPro" id="IPR053879">
    <property type="entry name" value="HYDIN_VesB_CFA65-like_Ig"/>
</dbReference>
<evidence type="ECO:0000256" key="4">
    <source>
        <dbReference type="ARBA" id="ARBA00022729"/>
    </source>
</evidence>
<evidence type="ECO:0000256" key="7">
    <source>
        <dbReference type="SAM" id="SignalP"/>
    </source>
</evidence>
<dbReference type="InterPro" id="IPR001322">
    <property type="entry name" value="Lamin_tail_dom"/>
</dbReference>
<evidence type="ECO:0000259" key="8">
    <source>
        <dbReference type="PROSITE" id="PS50835"/>
    </source>
</evidence>
<dbReference type="NCBIfam" id="NF012200">
    <property type="entry name" value="choice_anch_D"/>
    <property type="match status" value="2"/>
</dbReference>
<keyword evidence="6" id="KW-0966">Cell projection</keyword>
<dbReference type="NCBIfam" id="TIGR04183">
    <property type="entry name" value="Por_Secre_tail"/>
    <property type="match status" value="1"/>
</dbReference>
<dbReference type="InterPro" id="IPR007110">
    <property type="entry name" value="Ig-like_dom"/>
</dbReference>
<dbReference type="Pfam" id="PF22544">
    <property type="entry name" value="HYDIN_VesB_CFA65-like_Ig"/>
    <property type="match status" value="1"/>
</dbReference>
<dbReference type="InterPro" id="IPR013783">
    <property type="entry name" value="Ig-like_fold"/>
</dbReference>
<dbReference type="EMBL" id="JBHMEZ010000001">
    <property type="protein sequence ID" value="MFB9051830.1"/>
    <property type="molecule type" value="Genomic_DNA"/>
</dbReference>
<feature type="domain" description="Ig-like" evidence="8">
    <location>
        <begin position="649"/>
        <end position="745"/>
    </location>
</feature>
<dbReference type="RefSeq" id="WP_382380616.1">
    <property type="nucleotide sequence ID" value="NZ_JBHMEZ010000001.1"/>
</dbReference>
<reference evidence="10 11" key="1">
    <citation type="submission" date="2024-09" db="EMBL/GenBank/DDBJ databases">
        <authorList>
            <person name="Sun Q."/>
            <person name="Mori K."/>
        </authorList>
    </citation>
    <scope>NUCLEOTIDE SEQUENCE [LARGE SCALE GENOMIC DNA]</scope>
    <source>
        <strain evidence="10 11">CECT 8286</strain>
    </source>
</reference>
<proteinExistence type="predicted"/>
<dbReference type="Proteomes" id="UP001589605">
    <property type="component" value="Unassembled WGS sequence"/>
</dbReference>
<gene>
    <name evidence="10" type="ORF">ACFFVB_01950</name>
</gene>
<dbReference type="PROSITE" id="PS50835">
    <property type="entry name" value="IG_LIKE"/>
    <property type="match status" value="1"/>
</dbReference>
<dbReference type="SUPFAM" id="SSF81296">
    <property type="entry name" value="E set domains"/>
    <property type="match status" value="1"/>
</dbReference>
<evidence type="ECO:0000256" key="6">
    <source>
        <dbReference type="ARBA" id="ARBA00023273"/>
    </source>
</evidence>
<comment type="subcellular location">
    <subcellularLocation>
        <location evidence="1">Cell projection</location>
        <location evidence="1">Cilium</location>
    </subcellularLocation>
    <subcellularLocation>
        <location evidence="2">Cytoplasm</location>
    </subcellularLocation>
</comment>
<evidence type="ECO:0000256" key="1">
    <source>
        <dbReference type="ARBA" id="ARBA00004138"/>
    </source>
</evidence>
<dbReference type="PROSITE" id="PS51841">
    <property type="entry name" value="LTD"/>
    <property type="match status" value="1"/>
</dbReference>